<dbReference type="InterPro" id="IPR007168">
    <property type="entry name" value="Phageshock_PspC_N"/>
</dbReference>
<dbReference type="PANTHER" id="PTHR33885">
    <property type="entry name" value="PHAGE SHOCK PROTEIN C"/>
    <property type="match status" value="1"/>
</dbReference>
<keyword evidence="5 6" id="KW-0472">Membrane</keyword>
<dbReference type="RefSeq" id="WP_103082803.1">
    <property type="nucleotide sequence ID" value="NZ_CP021850.1"/>
</dbReference>
<evidence type="ECO:0000256" key="6">
    <source>
        <dbReference type="SAM" id="Phobius"/>
    </source>
</evidence>
<evidence type="ECO:0000313" key="9">
    <source>
        <dbReference type="Proteomes" id="UP000236151"/>
    </source>
</evidence>
<dbReference type="InterPro" id="IPR052027">
    <property type="entry name" value="PspC"/>
</dbReference>
<feature type="domain" description="Phage shock protein PspC N-terminal" evidence="7">
    <location>
        <begin position="3"/>
        <end position="60"/>
    </location>
</feature>
<keyword evidence="3 6" id="KW-0812">Transmembrane</keyword>
<dbReference type="PANTHER" id="PTHR33885:SF3">
    <property type="entry name" value="PHAGE SHOCK PROTEIN C"/>
    <property type="match status" value="1"/>
</dbReference>
<organism evidence="8 9">
    <name type="scientific">Clostridium thermosuccinogenes</name>
    <dbReference type="NCBI Taxonomy" id="84032"/>
    <lineage>
        <taxon>Bacteria</taxon>
        <taxon>Bacillati</taxon>
        <taxon>Bacillota</taxon>
        <taxon>Clostridia</taxon>
        <taxon>Eubacteriales</taxon>
        <taxon>Clostridiaceae</taxon>
        <taxon>Clostridium</taxon>
    </lineage>
</organism>
<name>A0A2K2FAM0_9CLOT</name>
<evidence type="ECO:0000259" key="7">
    <source>
        <dbReference type="Pfam" id="PF04024"/>
    </source>
</evidence>
<keyword evidence="9" id="KW-1185">Reference proteome</keyword>
<protein>
    <submittedName>
        <fullName evidence="8">PspC domain-containing protein</fullName>
    </submittedName>
</protein>
<evidence type="ECO:0000256" key="3">
    <source>
        <dbReference type="ARBA" id="ARBA00022692"/>
    </source>
</evidence>
<sequence>MDRRLYLSETDKKIGGVCGGLGEYFRVDPTLIRLLVVILTLASAGTGIVAYLIAWAIIPKPPRF</sequence>
<evidence type="ECO:0000256" key="4">
    <source>
        <dbReference type="ARBA" id="ARBA00022989"/>
    </source>
</evidence>
<evidence type="ECO:0000256" key="5">
    <source>
        <dbReference type="ARBA" id="ARBA00023136"/>
    </source>
</evidence>
<evidence type="ECO:0000256" key="1">
    <source>
        <dbReference type="ARBA" id="ARBA00004162"/>
    </source>
</evidence>
<dbReference type="Pfam" id="PF04024">
    <property type="entry name" value="PspC"/>
    <property type="match status" value="1"/>
</dbReference>
<evidence type="ECO:0000256" key="2">
    <source>
        <dbReference type="ARBA" id="ARBA00022475"/>
    </source>
</evidence>
<keyword evidence="4 6" id="KW-1133">Transmembrane helix</keyword>
<dbReference type="GO" id="GO:0005886">
    <property type="term" value="C:plasma membrane"/>
    <property type="evidence" value="ECO:0007669"/>
    <property type="project" value="UniProtKB-SubCell"/>
</dbReference>
<dbReference type="EMBL" id="NIOJ01000058">
    <property type="protein sequence ID" value="PNT95839.1"/>
    <property type="molecule type" value="Genomic_DNA"/>
</dbReference>
<keyword evidence="2" id="KW-1003">Cell membrane</keyword>
<comment type="subcellular location">
    <subcellularLocation>
        <location evidence="1">Cell membrane</location>
        <topology evidence="1">Single-pass membrane protein</topology>
    </subcellularLocation>
</comment>
<evidence type="ECO:0000313" key="8">
    <source>
        <dbReference type="EMBL" id="PNT95839.1"/>
    </source>
</evidence>
<proteinExistence type="predicted"/>
<gene>
    <name evidence="8" type="ORF">CDQ84_16300</name>
</gene>
<feature type="transmembrane region" description="Helical" evidence="6">
    <location>
        <begin position="31"/>
        <end position="58"/>
    </location>
</feature>
<dbReference type="KEGG" id="cthd:CDO33_07385"/>
<accession>A0A2K2FAM0</accession>
<reference evidence="8 9" key="1">
    <citation type="submission" date="2017-06" db="EMBL/GenBank/DDBJ databases">
        <title>Investigating the central metabolism of Clostridium thermosuccinogenes.</title>
        <authorList>
            <person name="Koendjbiharie J.G."/>
            <person name="van Kranenburg R."/>
        </authorList>
    </citation>
    <scope>NUCLEOTIDE SEQUENCE [LARGE SCALE GENOMIC DNA]</scope>
    <source>
        <strain evidence="8 9">DSM 5806</strain>
    </source>
</reference>
<comment type="caution">
    <text evidence="8">The sequence shown here is derived from an EMBL/GenBank/DDBJ whole genome shotgun (WGS) entry which is preliminary data.</text>
</comment>
<dbReference type="Proteomes" id="UP000236151">
    <property type="component" value="Unassembled WGS sequence"/>
</dbReference>
<dbReference type="AlphaFoldDB" id="A0A2K2FAM0"/>